<keyword evidence="3" id="KW-1185">Reference proteome</keyword>
<feature type="transmembrane region" description="Helical" evidence="1">
    <location>
        <begin position="392"/>
        <end position="418"/>
    </location>
</feature>
<feature type="transmembrane region" description="Helical" evidence="1">
    <location>
        <begin position="308"/>
        <end position="326"/>
    </location>
</feature>
<evidence type="ECO:0000313" key="2">
    <source>
        <dbReference type="EMBL" id="GBF57849.1"/>
    </source>
</evidence>
<feature type="transmembrane region" description="Helical" evidence="1">
    <location>
        <begin position="368"/>
        <end position="385"/>
    </location>
</feature>
<reference evidence="2 3" key="1">
    <citation type="journal article" date="2018" name="Genome Announc.">
        <title>Draft Genome Sequence of "Candidatus Phycosocius bacilliformis," an Alphaproteobacterial Ectosymbiont of the Hydrocarbon-Producing Green Alga Botryococcus braunii.</title>
        <authorList>
            <person name="Tanabe Y."/>
            <person name="Yamaguchi H."/>
            <person name="Watanabe M.M."/>
        </authorList>
    </citation>
    <scope>NUCLEOTIDE SEQUENCE [LARGE SCALE GENOMIC DNA]</scope>
    <source>
        <strain evidence="2 3">BOTRYCO-2</strain>
    </source>
</reference>
<keyword evidence="1" id="KW-1133">Transmembrane helix</keyword>
<evidence type="ECO:0000256" key="1">
    <source>
        <dbReference type="SAM" id="Phobius"/>
    </source>
</evidence>
<keyword evidence="1" id="KW-0472">Membrane</keyword>
<name>A0A2P2E9V6_9PROT</name>
<keyword evidence="1" id="KW-0812">Transmembrane</keyword>
<feature type="transmembrane region" description="Helical" evidence="1">
    <location>
        <begin position="83"/>
        <end position="105"/>
    </location>
</feature>
<evidence type="ECO:0008006" key="4">
    <source>
        <dbReference type="Google" id="ProtNLM"/>
    </source>
</evidence>
<dbReference type="Pfam" id="PF12412">
    <property type="entry name" value="DUF3667"/>
    <property type="match status" value="1"/>
</dbReference>
<evidence type="ECO:0000313" key="3">
    <source>
        <dbReference type="Proteomes" id="UP000245086"/>
    </source>
</evidence>
<comment type="caution">
    <text evidence="2">The sequence shown here is derived from an EMBL/GenBank/DDBJ whole genome shotgun (WGS) entry which is preliminary data.</text>
</comment>
<dbReference type="InterPro" id="IPR022134">
    <property type="entry name" value="DUF3667"/>
</dbReference>
<dbReference type="RefSeq" id="WP_192576229.1">
    <property type="nucleotide sequence ID" value="NZ_BFBR01000004.1"/>
</dbReference>
<dbReference type="EMBL" id="BFBR01000004">
    <property type="protein sequence ID" value="GBF57849.1"/>
    <property type="molecule type" value="Genomic_DNA"/>
</dbReference>
<organism evidence="2 3">
    <name type="scientific">Candidatus Phycosocius bacilliformis</name>
    <dbReference type="NCBI Taxonomy" id="1445552"/>
    <lineage>
        <taxon>Bacteria</taxon>
        <taxon>Pseudomonadati</taxon>
        <taxon>Pseudomonadota</taxon>
        <taxon>Alphaproteobacteria</taxon>
        <taxon>Caulobacterales</taxon>
        <taxon>Caulobacterales incertae sedis</taxon>
        <taxon>Candidatus Phycosocius</taxon>
    </lineage>
</organism>
<gene>
    <name evidence="2" type="ORF">PbB2_01519</name>
</gene>
<dbReference type="Proteomes" id="UP000245086">
    <property type="component" value="Unassembled WGS sequence"/>
</dbReference>
<proteinExistence type="predicted"/>
<sequence length="421" mass="46800">MTGSTPATAPPATCQNCGRVLMGSHCHGCGQAADVHRSFAKEMIAILRSMINVDSRALRTIVSLVFRPGKLTRDFVYGKRVGLLPPFTLFITSVFFLFTFFNLFVGPTYFAQKQYSKAELLVEAEDSLQDALEMQGETLERLQQLRKNTAQDQTPAAEHRLMHFNKDMQSDQARVDRARQRLALVQALPDGKLVGTGDPFGMSYSYKGESLLGGDAQDLLFEIDAVADNSADPIVEQRVDLARKFVRIAMATGQHGTIWDKVTQIVTLFAPHGFTATTPWPALNERMTPNLKDPAVFVHKFASSAQNFAILIVPASLPFICLLLAWKREARLYDHVVFTLYASAFLVLAFICFAILAHWIAWADLLDYMIIAYVVHLFVHLKGAYQLRFGTALGLTGVFGIFFAPIAILLFFSGVVFFTAI</sequence>
<protein>
    <recommendedName>
        <fullName evidence="4">DUF3667 domain-containing protein</fullName>
    </recommendedName>
</protein>
<feature type="transmembrane region" description="Helical" evidence="1">
    <location>
        <begin position="338"/>
        <end position="362"/>
    </location>
</feature>
<accession>A0A2P2E9V6</accession>
<dbReference type="AlphaFoldDB" id="A0A2P2E9V6"/>